<gene>
    <name evidence="2" type="ORF">EDB92DRAFT_1973118</name>
</gene>
<feature type="domain" description="HNH nuclease" evidence="1">
    <location>
        <begin position="65"/>
        <end position="131"/>
    </location>
</feature>
<organism evidence="2 3">
    <name type="scientific">Lactarius akahatsu</name>
    <dbReference type="NCBI Taxonomy" id="416441"/>
    <lineage>
        <taxon>Eukaryota</taxon>
        <taxon>Fungi</taxon>
        <taxon>Dikarya</taxon>
        <taxon>Basidiomycota</taxon>
        <taxon>Agaricomycotina</taxon>
        <taxon>Agaricomycetes</taxon>
        <taxon>Russulales</taxon>
        <taxon>Russulaceae</taxon>
        <taxon>Lactarius</taxon>
    </lineage>
</organism>
<dbReference type="EMBL" id="JAKELL010000013">
    <property type="protein sequence ID" value="KAH8994916.1"/>
    <property type="molecule type" value="Genomic_DNA"/>
</dbReference>
<evidence type="ECO:0000313" key="3">
    <source>
        <dbReference type="Proteomes" id="UP001201163"/>
    </source>
</evidence>
<sequence>MQRPPMCPFINLAFITPLPPFPLPLADQPPDRYGCEERSLSVLSTTTAFKDSIEERDTFLGRPRCIVCGITTSMILQCCYIIGQAEPETWADLRDRHFIPLQSKSQPHHDPRNGLLMCNNHRILFNKFFFFLRFVPSTRRFILVNYSGVSDLQKFHGRAIALDNGNQSPFPSLFIIHEMRVRGFRPFAPISPEIPNDNSFQDWIISDGIYDNVSHSLRRNLPDNSSIITMSTLPRFPSVTTNTGGSSGVCTLELNAHVINEILAATHAMPSWKACEVEGTSWTGTAAENIEKYVSSIGADEVS</sequence>
<protein>
    <recommendedName>
        <fullName evidence="1">HNH nuclease domain-containing protein</fullName>
    </recommendedName>
</protein>
<dbReference type="Pfam" id="PF13391">
    <property type="entry name" value="HNH_2"/>
    <property type="match status" value="1"/>
</dbReference>
<comment type="caution">
    <text evidence="2">The sequence shown here is derived from an EMBL/GenBank/DDBJ whole genome shotgun (WGS) entry which is preliminary data.</text>
</comment>
<evidence type="ECO:0000313" key="2">
    <source>
        <dbReference type="EMBL" id="KAH8994916.1"/>
    </source>
</evidence>
<dbReference type="Proteomes" id="UP001201163">
    <property type="component" value="Unassembled WGS sequence"/>
</dbReference>
<accession>A0AAD4QFH8</accession>
<feature type="non-terminal residue" evidence="2">
    <location>
        <position position="1"/>
    </location>
</feature>
<proteinExistence type="predicted"/>
<name>A0AAD4QFH8_9AGAM</name>
<reference evidence="2" key="1">
    <citation type="submission" date="2022-01" db="EMBL/GenBank/DDBJ databases">
        <title>Comparative genomics reveals a dynamic genome evolution in the ectomycorrhizal milk-cap (Lactarius) mushrooms.</title>
        <authorList>
            <consortium name="DOE Joint Genome Institute"/>
            <person name="Lebreton A."/>
            <person name="Tang N."/>
            <person name="Kuo A."/>
            <person name="LaButti K."/>
            <person name="Drula E."/>
            <person name="Barry K."/>
            <person name="Clum A."/>
            <person name="Lipzen A."/>
            <person name="Mousain D."/>
            <person name="Ng V."/>
            <person name="Wang R."/>
            <person name="Wang X."/>
            <person name="Dai Y."/>
            <person name="Henrissat B."/>
            <person name="Grigoriev I.V."/>
            <person name="Guerin-Laguette A."/>
            <person name="Yu F."/>
            <person name="Martin F.M."/>
        </authorList>
    </citation>
    <scope>NUCLEOTIDE SEQUENCE</scope>
    <source>
        <strain evidence="2">QP</strain>
    </source>
</reference>
<dbReference type="AlphaFoldDB" id="A0AAD4QFH8"/>
<keyword evidence="3" id="KW-1185">Reference proteome</keyword>
<evidence type="ECO:0000259" key="1">
    <source>
        <dbReference type="Pfam" id="PF13391"/>
    </source>
</evidence>
<dbReference type="InterPro" id="IPR003615">
    <property type="entry name" value="HNH_nuc"/>
</dbReference>